<feature type="region of interest" description="Disordered" evidence="1">
    <location>
        <begin position="134"/>
        <end position="160"/>
    </location>
</feature>
<dbReference type="PANTHER" id="PTHR34427:SF5">
    <property type="entry name" value="DUF4283 DOMAIN-CONTAINING PROTEIN"/>
    <property type="match status" value="1"/>
</dbReference>
<protein>
    <submittedName>
        <fullName evidence="2">Uncharacterized protein</fullName>
    </submittedName>
</protein>
<dbReference type="AlphaFoldDB" id="A0A438GYP5"/>
<comment type="caution">
    <text evidence="2">The sequence shown here is derived from an EMBL/GenBank/DDBJ whole genome shotgun (WGS) entry which is preliminary data.</text>
</comment>
<evidence type="ECO:0000256" key="1">
    <source>
        <dbReference type="SAM" id="MobiDB-lite"/>
    </source>
</evidence>
<feature type="compositionally biased region" description="Basic and acidic residues" evidence="1">
    <location>
        <begin position="414"/>
        <end position="434"/>
    </location>
</feature>
<accession>A0A438GYP5</accession>
<dbReference type="PANTHER" id="PTHR34427">
    <property type="entry name" value="DUF4283 DOMAIN PROTEIN"/>
    <property type="match status" value="1"/>
</dbReference>
<evidence type="ECO:0000313" key="2">
    <source>
        <dbReference type="EMBL" id="RVW77394.1"/>
    </source>
</evidence>
<proteinExistence type="predicted"/>
<feature type="region of interest" description="Disordered" evidence="1">
    <location>
        <begin position="408"/>
        <end position="508"/>
    </location>
</feature>
<organism evidence="2 3">
    <name type="scientific">Vitis vinifera</name>
    <name type="common">Grape</name>
    <dbReference type="NCBI Taxonomy" id="29760"/>
    <lineage>
        <taxon>Eukaryota</taxon>
        <taxon>Viridiplantae</taxon>
        <taxon>Streptophyta</taxon>
        <taxon>Embryophyta</taxon>
        <taxon>Tracheophyta</taxon>
        <taxon>Spermatophyta</taxon>
        <taxon>Magnoliopsida</taxon>
        <taxon>eudicotyledons</taxon>
        <taxon>Gunneridae</taxon>
        <taxon>Pentapetalae</taxon>
        <taxon>rosids</taxon>
        <taxon>Vitales</taxon>
        <taxon>Vitaceae</taxon>
        <taxon>Viteae</taxon>
        <taxon>Vitis</taxon>
    </lineage>
</organism>
<sequence>MMPPIQRLYNACKSSFSPNGPVSEEALEKVRTMLVVLELEAQGALKAQALVKASLCPLQPDSGEEEKEKEVGDRGALVDHVAPCAPKRRLREGASRRPEPRRTFHNYAYDSLLLLLNKLLQSYVPIATSINDHDERERGRSCKRRRRRGKPGGESREEEGSRFVVESKVFEVEAEERNGKSHAIISESKGGLVSWVRLGLASVGLFIEGLIQCTKDGKDGRWEKGWKEKEDLFPGKGEKGGWVSMVESLLRVGFRREEKEVDRGVRVFGRSYVEVARGSELRDTSRVRVETKEEEIRNNVSILKQCLIDGGRSQEGSRLGGEISGRDPTGFGDVSPRFGCSAEDEDRKEAWVRILGLPISLWVPSILRRVVEECSGFLGIDPLTERKEDLEWARIQVKLNGGALPSSMEIGVEGSREGEVRGDGDPRAGWRVGEKPGVGPKEQRRSEEVTGEQVEGEGGVGFENWTHLGQVTRQSSRSAGDGSSSSGSGLGPVGLKRDYGPTTQGPLLSKGVELAADGIERGPAEGRASEGLELLSHGPTISVGGYLGQLQTKYMGIVSQADPNEPPHDLI</sequence>
<name>A0A438GYP5_VITVI</name>
<gene>
    <name evidence="2" type="ORF">CK203_048081</name>
</gene>
<evidence type="ECO:0000313" key="3">
    <source>
        <dbReference type="Proteomes" id="UP000288805"/>
    </source>
</evidence>
<feature type="compositionally biased region" description="Basic residues" evidence="1">
    <location>
        <begin position="141"/>
        <end position="150"/>
    </location>
</feature>
<reference evidence="2 3" key="1">
    <citation type="journal article" date="2018" name="PLoS Genet.">
        <title>Population sequencing reveals clonal diversity and ancestral inbreeding in the grapevine cultivar Chardonnay.</title>
        <authorList>
            <person name="Roach M.J."/>
            <person name="Johnson D.L."/>
            <person name="Bohlmann J."/>
            <person name="van Vuuren H.J."/>
            <person name="Jones S.J."/>
            <person name="Pretorius I.S."/>
            <person name="Schmidt S.A."/>
            <person name="Borneman A.R."/>
        </authorList>
    </citation>
    <scope>NUCLEOTIDE SEQUENCE [LARGE SCALE GENOMIC DNA]</scope>
    <source>
        <strain evidence="3">cv. Chardonnay</strain>
        <tissue evidence="2">Leaf</tissue>
    </source>
</reference>
<feature type="compositionally biased region" description="Low complexity" evidence="1">
    <location>
        <begin position="475"/>
        <end position="487"/>
    </location>
</feature>
<feature type="compositionally biased region" description="Basic and acidic residues" evidence="1">
    <location>
        <begin position="151"/>
        <end position="160"/>
    </location>
</feature>
<dbReference type="Proteomes" id="UP000288805">
    <property type="component" value="Unassembled WGS sequence"/>
</dbReference>
<dbReference type="EMBL" id="QGNW01000313">
    <property type="protein sequence ID" value="RVW77394.1"/>
    <property type="molecule type" value="Genomic_DNA"/>
</dbReference>